<keyword evidence="6" id="KW-0028">Amino-acid biosynthesis</keyword>
<dbReference type="EC" id="4.2.3.1" evidence="4 10"/>
<protein>
    <recommendedName>
        <fullName evidence="5 10">Threonine synthase</fullName>
        <ecNumber evidence="4 10">4.2.3.1</ecNumber>
    </recommendedName>
</protein>
<dbReference type="NCBIfam" id="TIGR00260">
    <property type="entry name" value="thrC"/>
    <property type="match status" value="1"/>
</dbReference>
<dbReference type="Gene3D" id="3.90.1380.10">
    <property type="entry name" value="Threonine synthase, N-terminal domain"/>
    <property type="match status" value="1"/>
</dbReference>
<dbReference type="GO" id="GO:0005737">
    <property type="term" value="C:cytoplasm"/>
    <property type="evidence" value="ECO:0007669"/>
    <property type="project" value="TreeGrafter"/>
</dbReference>
<dbReference type="InterPro" id="IPR037158">
    <property type="entry name" value="Thr_synth_N_sf"/>
</dbReference>
<dbReference type="Gene3D" id="3.40.50.1100">
    <property type="match status" value="2"/>
</dbReference>
<comment type="similarity">
    <text evidence="3">Belongs to the threonine synthase family.</text>
</comment>
<sequence>MNFIETRGNDGIKPIEVPFSEAILNPSTSFGGLYVPKNLPTLEDNFILNHVNSSYKELAFDILKAFEIDIEETEINKALALYDNFDDASNPCPVVKVKDDLFVHEQYHGPTRAFKDMALQPFGSILSSIAKKRNEKYLILAATSGDTGPAALNTFKNKENIQVVCLYPDGGTSDVQRLQMVCEDGKNLKVLGIKGNFDDAQNALKKLLASKTFKEELEKDNIKLSAANSVNFGRIIFQIIYHFWSYIQLLKQNEILNGEKIYLVVPSGNFGNVLGAFYAQEMGLPIEKLLVASNENNILTQWINTGIYDIRGKELKLTLSPAMDILKSSNIERVIFSLFGAKRTKELMEDLNNNNIFTMSQKETKEVQKYFSAINSNDTFGTTTIKEFLDNGYLMDPHTATCIKAYKELKDKPLKTVIYSTAEWTKFSPTVLNALKQNNEKYADKEALEEISSKYNATLPQSIKELFSAKINHSLVIDKENIELEIVKFIRES</sequence>
<comment type="caution">
    <text evidence="14">The sequence shown here is derived from an EMBL/GenBank/DDBJ whole genome shotgun (WGS) entry which is preliminary data.</text>
</comment>
<comment type="cofactor">
    <cofactor evidence="1 11">
        <name>pyridoxal 5'-phosphate</name>
        <dbReference type="ChEBI" id="CHEBI:597326"/>
    </cofactor>
</comment>
<feature type="modified residue" description="N6-(pyridoxal phosphate)lysine" evidence="11">
    <location>
        <position position="115"/>
    </location>
</feature>
<evidence type="ECO:0000259" key="12">
    <source>
        <dbReference type="Pfam" id="PF00291"/>
    </source>
</evidence>
<dbReference type="Pfam" id="PF14821">
    <property type="entry name" value="Thr_synth_N"/>
    <property type="match status" value="1"/>
</dbReference>
<comment type="catalytic activity">
    <reaction evidence="9">
        <text>O-phospho-L-homoserine + H2O = L-threonine + phosphate</text>
        <dbReference type="Rhea" id="RHEA:10840"/>
        <dbReference type="ChEBI" id="CHEBI:15377"/>
        <dbReference type="ChEBI" id="CHEBI:43474"/>
        <dbReference type="ChEBI" id="CHEBI:57590"/>
        <dbReference type="ChEBI" id="CHEBI:57926"/>
        <dbReference type="EC" id="4.2.3.1"/>
    </reaction>
</comment>
<evidence type="ECO:0000256" key="5">
    <source>
        <dbReference type="ARBA" id="ARBA00018679"/>
    </source>
</evidence>
<dbReference type="Proteomes" id="UP000251135">
    <property type="component" value="Unassembled WGS sequence"/>
</dbReference>
<dbReference type="OrthoDB" id="9763107at2"/>
<dbReference type="Pfam" id="PF00291">
    <property type="entry name" value="PALP"/>
    <property type="match status" value="1"/>
</dbReference>
<dbReference type="InterPro" id="IPR000634">
    <property type="entry name" value="Ser/Thr_deHydtase_PyrdxlP-BS"/>
</dbReference>
<evidence type="ECO:0000259" key="13">
    <source>
        <dbReference type="Pfam" id="PF14821"/>
    </source>
</evidence>
<dbReference type="GO" id="GO:0009088">
    <property type="term" value="P:threonine biosynthetic process"/>
    <property type="evidence" value="ECO:0007669"/>
    <property type="project" value="UniProtKB-UniRule"/>
</dbReference>
<dbReference type="AlphaFoldDB" id="A0A363D0Z9"/>
<dbReference type="PANTHER" id="PTHR43515:SF1">
    <property type="entry name" value="THREONINE SYNTHASE-LIKE 1"/>
    <property type="match status" value="1"/>
</dbReference>
<dbReference type="UniPathway" id="UPA00050">
    <property type="reaction ID" value="UER00065"/>
</dbReference>
<feature type="domain" description="Tryptophan synthase beta chain-like PALP" evidence="12">
    <location>
        <begin position="98"/>
        <end position="339"/>
    </location>
</feature>
<dbReference type="InterPro" id="IPR004450">
    <property type="entry name" value="Thr_synthase-like"/>
</dbReference>
<keyword evidence="8 11" id="KW-0663">Pyridoxal phosphate</keyword>
<evidence type="ECO:0000256" key="10">
    <source>
        <dbReference type="NCBIfam" id="TIGR00260"/>
    </source>
</evidence>
<evidence type="ECO:0000256" key="1">
    <source>
        <dbReference type="ARBA" id="ARBA00001933"/>
    </source>
</evidence>
<evidence type="ECO:0000313" key="15">
    <source>
        <dbReference type="Proteomes" id="UP000251135"/>
    </source>
</evidence>
<gene>
    <name evidence="14" type="ORF">B0174_05780</name>
</gene>
<evidence type="ECO:0000256" key="2">
    <source>
        <dbReference type="ARBA" id="ARBA00004979"/>
    </source>
</evidence>
<dbReference type="RefSeq" id="WP_108558717.1">
    <property type="nucleotide sequence ID" value="NZ_MUXE01000006.1"/>
</dbReference>
<dbReference type="SUPFAM" id="SSF53686">
    <property type="entry name" value="Tryptophan synthase beta subunit-like PLP-dependent enzymes"/>
    <property type="match status" value="1"/>
</dbReference>
<evidence type="ECO:0000256" key="6">
    <source>
        <dbReference type="ARBA" id="ARBA00022605"/>
    </source>
</evidence>
<evidence type="ECO:0000256" key="4">
    <source>
        <dbReference type="ARBA" id="ARBA00013028"/>
    </source>
</evidence>
<reference evidence="14 15" key="1">
    <citation type="submission" date="2017-02" db="EMBL/GenBank/DDBJ databases">
        <title>Arcobacter caeni sp. nov, a new Arcobacter species isolated from reclaimed water.</title>
        <authorList>
            <person name="Figueras M.J."/>
            <person name="Perez-Cataluna A."/>
            <person name="Salas-Masso N."/>
        </authorList>
    </citation>
    <scope>NUCLEOTIDE SEQUENCE [LARGE SCALE GENOMIC DNA]</scope>
    <source>
        <strain evidence="14 15">RW17-10</strain>
    </source>
</reference>
<dbReference type="PANTHER" id="PTHR43515">
    <property type="entry name" value="THREONINE SYNTHASE-LIKE 1"/>
    <property type="match status" value="1"/>
</dbReference>
<evidence type="ECO:0000313" key="14">
    <source>
        <dbReference type="EMBL" id="PUE65016.1"/>
    </source>
</evidence>
<accession>A0A363D0Z9</accession>
<evidence type="ECO:0000256" key="11">
    <source>
        <dbReference type="PIRSR" id="PIRSR604450-51"/>
    </source>
</evidence>
<dbReference type="InterPro" id="IPR001926">
    <property type="entry name" value="TrpB-like_PALP"/>
</dbReference>
<feature type="domain" description="Threonine synthase N-terminal" evidence="13">
    <location>
        <begin position="3"/>
        <end position="77"/>
    </location>
</feature>
<evidence type="ECO:0000256" key="3">
    <source>
        <dbReference type="ARBA" id="ARBA00005517"/>
    </source>
</evidence>
<dbReference type="GO" id="GO:0004795">
    <property type="term" value="F:threonine synthase activity"/>
    <property type="evidence" value="ECO:0007669"/>
    <property type="project" value="UniProtKB-UniRule"/>
</dbReference>
<dbReference type="InterPro" id="IPR029144">
    <property type="entry name" value="Thr_synth_N"/>
</dbReference>
<comment type="pathway">
    <text evidence="2">Amino-acid biosynthesis; L-threonine biosynthesis; L-threonine from L-aspartate: step 5/5.</text>
</comment>
<evidence type="ECO:0000256" key="8">
    <source>
        <dbReference type="ARBA" id="ARBA00022898"/>
    </source>
</evidence>
<dbReference type="GO" id="GO:0030170">
    <property type="term" value="F:pyridoxal phosphate binding"/>
    <property type="evidence" value="ECO:0007669"/>
    <property type="project" value="InterPro"/>
</dbReference>
<dbReference type="PROSITE" id="PS00165">
    <property type="entry name" value="DEHYDRATASE_SER_THR"/>
    <property type="match status" value="1"/>
</dbReference>
<evidence type="ECO:0000256" key="7">
    <source>
        <dbReference type="ARBA" id="ARBA00022697"/>
    </source>
</evidence>
<keyword evidence="7" id="KW-0791">Threonine biosynthesis</keyword>
<organism evidence="14 15">
    <name type="scientific">Arcobacter caeni</name>
    <dbReference type="NCBI Taxonomy" id="1912877"/>
    <lineage>
        <taxon>Bacteria</taxon>
        <taxon>Pseudomonadati</taxon>
        <taxon>Campylobacterota</taxon>
        <taxon>Epsilonproteobacteria</taxon>
        <taxon>Campylobacterales</taxon>
        <taxon>Arcobacteraceae</taxon>
        <taxon>Arcobacter</taxon>
    </lineage>
</organism>
<evidence type="ECO:0000256" key="9">
    <source>
        <dbReference type="ARBA" id="ARBA00049144"/>
    </source>
</evidence>
<dbReference type="InterPro" id="IPR036052">
    <property type="entry name" value="TrpB-like_PALP_sf"/>
</dbReference>
<name>A0A363D0Z9_9BACT</name>
<dbReference type="CDD" id="cd01560">
    <property type="entry name" value="Thr-synth_2"/>
    <property type="match status" value="1"/>
</dbReference>
<dbReference type="EMBL" id="MUXE01000006">
    <property type="protein sequence ID" value="PUE65016.1"/>
    <property type="molecule type" value="Genomic_DNA"/>
</dbReference>
<keyword evidence="15" id="KW-1185">Reference proteome</keyword>
<proteinExistence type="inferred from homology"/>